<dbReference type="AlphaFoldDB" id="A0A3P7LL80"/>
<reference evidence="2 3" key="1">
    <citation type="submission" date="2018-11" db="EMBL/GenBank/DDBJ databases">
        <authorList>
            <consortium name="Pathogen Informatics"/>
        </authorList>
    </citation>
    <scope>NUCLEOTIDE SEQUENCE [LARGE SCALE GENOMIC DNA]</scope>
</reference>
<feature type="compositionally biased region" description="Low complexity" evidence="1">
    <location>
        <begin position="167"/>
        <end position="188"/>
    </location>
</feature>
<accession>A0A3P7LL80</accession>
<dbReference type="Proteomes" id="UP000281553">
    <property type="component" value="Unassembled WGS sequence"/>
</dbReference>
<name>A0A3P7LL80_DIBLA</name>
<feature type="compositionally biased region" description="Low complexity" evidence="1">
    <location>
        <begin position="20"/>
        <end position="32"/>
    </location>
</feature>
<dbReference type="GO" id="GO:0003700">
    <property type="term" value="F:DNA-binding transcription factor activity"/>
    <property type="evidence" value="ECO:0007669"/>
    <property type="project" value="InterPro"/>
</dbReference>
<dbReference type="OrthoDB" id="6257014at2759"/>
<evidence type="ECO:0000313" key="2">
    <source>
        <dbReference type="EMBL" id="VDN17514.1"/>
    </source>
</evidence>
<sequence length="188" mass="20908">MDFCDTPLDIDPGLFDAKPTGSITSGSSTSDGVTELRRSYKPVPVEEKESLEYAIRRKQNNQAVRRCRTLGKVKHKSLLIKTAGYQNLSEKYRTATGEMEAARKTLETLFRQQLISGSAAQEVQKVRLAIEAEAKSRSLFDSRIESARQQYLAQLEDLSKDAEILQSPELSSHSSEASFPSSESTSFP</sequence>
<keyword evidence="3" id="KW-1185">Reference proteome</keyword>
<evidence type="ECO:0000256" key="1">
    <source>
        <dbReference type="SAM" id="MobiDB-lite"/>
    </source>
</evidence>
<feature type="region of interest" description="Disordered" evidence="1">
    <location>
        <begin position="164"/>
        <end position="188"/>
    </location>
</feature>
<dbReference type="EMBL" id="UYRU01068272">
    <property type="protein sequence ID" value="VDN17514.1"/>
    <property type="molecule type" value="Genomic_DNA"/>
</dbReference>
<evidence type="ECO:0008006" key="4">
    <source>
        <dbReference type="Google" id="ProtNLM"/>
    </source>
</evidence>
<dbReference type="InterPro" id="IPR046347">
    <property type="entry name" value="bZIP_sf"/>
</dbReference>
<evidence type="ECO:0000313" key="3">
    <source>
        <dbReference type="Proteomes" id="UP000281553"/>
    </source>
</evidence>
<proteinExistence type="predicted"/>
<organism evidence="2 3">
    <name type="scientific">Dibothriocephalus latus</name>
    <name type="common">Fish tapeworm</name>
    <name type="synonym">Diphyllobothrium latum</name>
    <dbReference type="NCBI Taxonomy" id="60516"/>
    <lineage>
        <taxon>Eukaryota</taxon>
        <taxon>Metazoa</taxon>
        <taxon>Spiralia</taxon>
        <taxon>Lophotrochozoa</taxon>
        <taxon>Platyhelminthes</taxon>
        <taxon>Cestoda</taxon>
        <taxon>Eucestoda</taxon>
        <taxon>Diphyllobothriidea</taxon>
        <taxon>Diphyllobothriidae</taxon>
        <taxon>Dibothriocephalus</taxon>
    </lineage>
</organism>
<protein>
    <recommendedName>
        <fullName evidence="4">BZIP domain-containing protein</fullName>
    </recommendedName>
</protein>
<dbReference type="SUPFAM" id="SSF57959">
    <property type="entry name" value="Leucine zipper domain"/>
    <property type="match status" value="1"/>
</dbReference>
<dbReference type="Gene3D" id="1.20.5.170">
    <property type="match status" value="1"/>
</dbReference>
<feature type="region of interest" description="Disordered" evidence="1">
    <location>
        <begin position="15"/>
        <end position="39"/>
    </location>
</feature>
<gene>
    <name evidence="2" type="ORF">DILT_LOCUS12948</name>
</gene>